<dbReference type="STRING" id="1076549.HA45_22380"/>
<accession>A0A2M9WC05</accession>
<evidence type="ECO:0000256" key="1">
    <source>
        <dbReference type="ARBA" id="ARBA00001933"/>
    </source>
</evidence>
<dbReference type="CDD" id="cd06450">
    <property type="entry name" value="DOPA_deC_like"/>
    <property type="match status" value="1"/>
</dbReference>
<dbReference type="FunFam" id="3.40.640.10:FF:000017">
    <property type="entry name" value="Glutamate decarboxylase"/>
    <property type="match status" value="1"/>
</dbReference>
<evidence type="ECO:0000256" key="3">
    <source>
        <dbReference type="ARBA" id="ARBA00012421"/>
    </source>
</evidence>
<dbReference type="EC" id="4.1.1.15" evidence="3 10"/>
<keyword evidence="12" id="KW-1185">Reference proteome</keyword>
<dbReference type="Gene3D" id="4.10.280.50">
    <property type="match status" value="1"/>
</dbReference>
<evidence type="ECO:0000313" key="12">
    <source>
        <dbReference type="Proteomes" id="UP000232062"/>
    </source>
</evidence>
<gene>
    <name evidence="11" type="ORF">PRCB_13290</name>
</gene>
<dbReference type="Gene3D" id="3.90.1150.160">
    <property type="match status" value="1"/>
</dbReference>
<comment type="similarity">
    <text evidence="2 9">Belongs to the group II decarboxylase family.</text>
</comment>
<dbReference type="OrthoDB" id="9803665at2"/>
<protein>
    <recommendedName>
        <fullName evidence="3 10">Glutamate decarboxylase</fullName>
        <ecNumber evidence="3 10">4.1.1.15</ecNumber>
    </recommendedName>
</protein>
<feature type="modified residue" description="N6-(pyridoxal phosphate)lysine" evidence="8">
    <location>
        <position position="263"/>
    </location>
</feature>
<dbReference type="InterPro" id="IPR021115">
    <property type="entry name" value="Pyridoxal-P_BS"/>
</dbReference>
<dbReference type="InterPro" id="IPR010107">
    <property type="entry name" value="Glutamate_decarboxylase"/>
</dbReference>
<dbReference type="Pfam" id="PF00282">
    <property type="entry name" value="Pyridoxal_deC"/>
    <property type="match status" value="1"/>
</dbReference>
<dbReference type="Proteomes" id="UP000232062">
    <property type="component" value="Unassembled WGS sequence"/>
</dbReference>
<comment type="function">
    <text evidence="6">Converts glutamate to gamma-aminobutyrate (GABA), consuming one intracellular proton in the reaction. The gad system helps to maintain a near-neutral intracellular pH when cells are exposed to extremely acidic conditions. The ability to survive transit through the acidic conditions of the stomach is essential for successful colonization of the mammalian host by commensal and pathogenic bacteria.</text>
</comment>
<evidence type="ECO:0000256" key="8">
    <source>
        <dbReference type="PIRSR" id="PIRSR602129-50"/>
    </source>
</evidence>
<dbReference type="PANTHER" id="PTHR43321">
    <property type="entry name" value="GLUTAMATE DECARBOXYLASE"/>
    <property type="match status" value="1"/>
</dbReference>
<dbReference type="AlphaFoldDB" id="A0A2M9WC05"/>
<dbReference type="PROSITE" id="PS00392">
    <property type="entry name" value="DDC_GAD_HDC_YDC"/>
    <property type="match status" value="1"/>
</dbReference>
<comment type="catalytic activity">
    <reaction evidence="7 10">
        <text>L-glutamate + H(+) = 4-aminobutanoate + CO2</text>
        <dbReference type="Rhea" id="RHEA:17785"/>
        <dbReference type="ChEBI" id="CHEBI:15378"/>
        <dbReference type="ChEBI" id="CHEBI:16526"/>
        <dbReference type="ChEBI" id="CHEBI:29985"/>
        <dbReference type="ChEBI" id="CHEBI:59888"/>
        <dbReference type="EC" id="4.1.1.15"/>
    </reaction>
</comment>
<comment type="caution">
    <text evidence="11">The sequence shown here is derived from an EMBL/GenBank/DDBJ whole genome shotgun (WGS) entry which is preliminary data.</text>
</comment>
<name>A0A2M9WC05_9GAMM</name>
<organism evidence="11 12">
    <name type="scientific">Pantoea rodasii</name>
    <dbReference type="NCBI Taxonomy" id="1076549"/>
    <lineage>
        <taxon>Bacteria</taxon>
        <taxon>Pseudomonadati</taxon>
        <taxon>Pseudomonadota</taxon>
        <taxon>Gammaproteobacteria</taxon>
        <taxon>Enterobacterales</taxon>
        <taxon>Erwiniaceae</taxon>
        <taxon>Pantoea</taxon>
    </lineage>
</organism>
<evidence type="ECO:0000256" key="2">
    <source>
        <dbReference type="ARBA" id="ARBA00009533"/>
    </source>
</evidence>
<reference evidence="11 12" key="1">
    <citation type="submission" date="2017-11" db="EMBL/GenBank/DDBJ databases">
        <title>The genome sequence of Pantoea rodasii DSM 26611.</title>
        <authorList>
            <person name="Gao J."/>
            <person name="Mao X."/>
            <person name="Sun J."/>
        </authorList>
    </citation>
    <scope>NUCLEOTIDE SEQUENCE [LARGE SCALE GENOMIC DNA]</scope>
    <source>
        <strain evidence="11 12">DSM 26611</strain>
    </source>
</reference>
<dbReference type="GO" id="GO:0030170">
    <property type="term" value="F:pyridoxal phosphate binding"/>
    <property type="evidence" value="ECO:0007669"/>
    <property type="project" value="InterPro"/>
</dbReference>
<dbReference type="EMBL" id="PIQI01000022">
    <property type="protein sequence ID" value="PJZ05057.1"/>
    <property type="molecule type" value="Genomic_DNA"/>
</dbReference>
<comment type="cofactor">
    <cofactor evidence="1 8 9">
        <name>pyridoxal 5'-phosphate</name>
        <dbReference type="ChEBI" id="CHEBI:597326"/>
    </cofactor>
</comment>
<evidence type="ECO:0000256" key="7">
    <source>
        <dbReference type="ARBA" id="ARBA00048868"/>
    </source>
</evidence>
<dbReference type="NCBIfam" id="TIGR01788">
    <property type="entry name" value="Glu-decarb-GAD"/>
    <property type="match status" value="1"/>
</dbReference>
<evidence type="ECO:0000313" key="11">
    <source>
        <dbReference type="EMBL" id="PJZ05057.1"/>
    </source>
</evidence>
<evidence type="ECO:0000256" key="5">
    <source>
        <dbReference type="ARBA" id="ARBA00023239"/>
    </source>
</evidence>
<evidence type="ECO:0000256" key="10">
    <source>
        <dbReference type="RuleBase" id="RU361171"/>
    </source>
</evidence>
<dbReference type="InterPro" id="IPR015421">
    <property type="entry name" value="PyrdxlP-dep_Trfase_major"/>
</dbReference>
<dbReference type="GO" id="GO:0006538">
    <property type="term" value="P:L-glutamate catabolic process"/>
    <property type="evidence" value="ECO:0007669"/>
    <property type="project" value="TreeGrafter"/>
</dbReference>
<evidence type="ECO:0000256" key="6">
    <source>
        <dbReference type="ARBA" id="ARBA00024984"/>
    </source>
</evidence>
<evidence type="ECO:0000256" key="9">
    <source>
        <dbReference type="RuleBase" id="RU000382"/>
    </source>
</evidence>
<keyword evidence="10" id="KW-0210">Decarboxylase</keyword>
<dbReference type="PANTHER" id="PTHR43321:SF3">
    <property type="entry name" value="GLUTAMATE DECARBOXYLASE"/>
    <property type="match status" value="1"/>
</dbReference>
<sequence length="456" mass="51384">MMENNQGTPCHPLTVLPKRAIPSEENSGTLVKNMISDELILDGSARLNLATFCQTSLEPEIHQLMDAAIDKNLIDKDEYPVTAEIEQRCVRMLARLWHAPEADTTMGCSTVGSSEAAMLAGLAAKFNWRKRRMLAGQPVNKPNLVCGPVQVCWHKFCRYFDIELREIPMSKNRLLMSPEEVLSRVDENTICVVATFGVTFTGQYEPVLEISKALDEFEATTGIDVPLHVDAASGGFLAPFCAEQLVWDFRIPRVKSINASGHKYGLAPLGAGWVIWRSTRDLPEELIFNVNYLGGEMPTFALNFSRPGGQIISQYYNLVRYGFEGYKRQHNSCYEVAHYLASQLQKTGLFNLIFRGDKAQGLPAVAWTLKNPQKLSGYTLYEFGDRLRQRGWQIPAYSLPDDCCETVIQRIVVRRGFTMDLAQVLINDMKSCISHFHDVPVDTEHEIISRKAFNHN</sequence>
<keyword evidence="4 8" id="KW-0663">Pyridoxal phosphate</keyword>
<dbReference type="GO" id="GO:0004351">
    <property type="term" value="F:glutamate decarboxylase activity"/>
    <property type="evidence" value="ECO:0007669"/>
    <property type="project" value="UniProtKB-EC"/>
</dbReference>
<proteinExistence type="inferred from homology"/>
<evidence type="ECO:0000256" key="4">
    <source>
        <dbReference type="ARBA" id="ARBA00022898"/>
    </source>
</evidence>
<dbReference type="InterPro" id="IPR002129">
    <property type="entry name" value="PyrdxlP-dep_de-COase"/>
</dbReference>
<keyword evidence="5 9" id="KW-0456">Lyase</keyword>
<dbReference type="RefSeq" id="WP_100702141.1">
    <property type="nucleotide sequence ID" value="NZ_MLFP01000038.1"/>
</dbReference>
<dbReference type="InterPro" id="IPR015424">
    <property type="entry name" value="PyrdxlP-dep_Trfase"/>
</dbReference>
<dbReference type="GO" id="GO:0005829">
    <property type="term" value="C:cytosol"/>
    <property type="evidence" value="ECO:0007669"/>
    <property type="project" value="TreeGrafter"/>
</dbReference>
<dbReference type="SUPFAM" id="SSF53383">
    <property type="entry name" value="PLP-dependent transferases"/>
    <property type="match status" value="1"/>
</dbReference>
<dbReference type="Gene3D" id="3.40.640.10">
    <property type="entry name" value="Type I PLP-dependent aspartate aminotransferase-like (Major domain)"/>
    <property type="match status" value="1"/>
</dbReference>